<organism evidence="1 2">
    <name type="scientific">Paracoccus sulfuroxidans</name>
    <dbReference type="NCBI Taxonomy" id="384678"/>
    <lineage>
        <taxon>Bacteria</taxon>
        <taxon>Pseudomonadati</taxon>
        <taxon>Pseudomonadota</taxon>
        <taxon>Alphaproteobacteria</taxon>
        <taxon>Rhodobacterales</taxon>
        <taxon>Paracoccaceae</taxon>
        <taxon>Paracoccus</taxon>
    </lineage>
</organism>
<evidence type="ECO:0000313" key="1">
    <source>
        <dbReference type="EMBL" id="TWI29749.1"/>
    </source>
</evidence>
<name>A0A562NC49_9RHOB</name>
<gene>
    <name evidence="1" type="ORF">IQ24_03566</name>
</gene>
<sequence length="95" mass="10287">MTTIKYRLGTVGRLVFAPEQVDGTMPDLTGLSMELRIAAAGQCIVRHGVQVAEGFEVDLSTLDLPPRLYPASFYYIDQDGPQPPGSIFLNIEGGC</sequence>
<dbReference type="OrthoDB" id="7779068at2"/>
<dbReference type="AlphaFoldDB" id="A0A562NC49"/>
<proteinExistence type="predicted"/>
<protein>
    <submittedName>
        <fullName evidence="1">Uncharacterized protein</fullName>
    </submittedName>
</protein>
<dbReference type="EMBL" id="VLKU01000013">
    <property type="protein sequence ID" value="TWI29749.1"/>
    <property type="molecule type" value="Genomic_DNA"/>
</dbReference>
<dbReference type="Proteomes" id="UP000316225">
    <property type="component" value="Unassembled WGS sequence"/>
</dbReference>
<accession>A0A562NC49</accession>
<comment type="caution">
    <text evidence="1">The sequence shown here is derived from an EMBL/GenBank/DDBJ whole genome shotgun (WGS) entry which is preliminary data.</text>
</comment>
<reference evidence="1 2" key="1">
    <citation type="journal article" date="2015" name="Stand. Genomic Sci.">
        <title>Genomic Encyclopedia of Bacterial and Archaeal Type Strains, Phase III: the genomes of soil and plant-associated and newly described type strains.</title>
        <authorList>
            <person name="Whitman W.B."/>
            <person name="Woyke T."/>
            <person name="Klenk H.P."/>
            <person name="Zhou Y."/>
            <person name="Lilburn T.G."/>
            <person name="Beck B.J."/>
            <person name="De Vos P."/>
            <person name="Vandamme P."/>
            <person name="Eisen J.A."/>
            <person name="Garrity G."/>
            <person name="Hugenholtz P."/>
            <person name="Kyrpides N.C."/>
        </authorList>
    </citation>
    <scope>NUCLEOTIDE SEQUENCE [LARGE SCALE GENOMIC DNA]</scope>
    <source>
        <strain evidence="1 2">CGMCC 1.5364</strain>
    </source>
</reference>
<keyword evidence="2" id="KW-1185">Reference proteome</keyword>
<evidence type="ECO:0000313" key="2">
    <source>
        <dbReference type="Proteomes" id="UP000316225"/>
    </source>
</evidence>
<dbReference type="RefSeq" id="WP_145399626.1">
    <property type="nucleotide sequence ID" value="NZ_VLKU01000013.1"/>
</dbReference>